<dbReference type="OrthoDB" id="204659at2759"/>
<proteinExistence type="predicted"/>
<feature type="region of interest" description="Disordered" evidence="3">
    <location>
        <begin position="1"/>
        <end position="34"/>
    </location>
</feature>
<feature type="compositionally biased region" description="Low complexity" evidence="3">
    <location>
        <begin position="680"/>
        <end position="697"/>
    </location>
</feature>
<dbReference type="Proteomes" id="UP000664859">
    <property type="component" value="Unassembled WGS sequence"/>
</dbReference>
<dbReference type="PANTHER" id="PTHR45339">
    <property type="entry name" value="HYBRID SIGNAL TRANSDUCTION HISTIDINE KINASE J"/>
    <property type="match status" value="1"/>
</dbReference>
<sequence>MPSRKRGPAEANDRGHAAMQARPRYADDAQGQAGVPPDLEWDTRLLRFKHPDAQRAHCAHKAAFRRFNLQHLCFALAAVEGVATVNAMVWQHWSGAIQLAITMALLLAVVRVATQPRVSDRMISHLCVGLAAAIQAVFVALLLGNAAGFANWSMLHQGVTPLTFYATLITTLEFLLAPYWFLNIDAVLEAVRVMCMVAVVSYLVHVSILELFASPTAGLLSAVAHDFGTPLTTFSLGLQLLLIDPDITPAMRQVLDMQVLAVEAMNAVRQRALDASAYSEGHIPSPTLSVDDPRSLVKRWHVEDAVAQYISTDFSWDMLLKLLHNAKQHAAGTMCVATAVTVSDDGTQLRFSVRDFGAGVPQLSACSLFRKFPPLGAALKAAPRGGLGLSLHDLSIKVRALGGTCGITHPSQPHDASLGSGPGAEFWFSVPYVPAPAAASDRSVIDSSSSMRFKGNAAAGVRLESGIPVTVVARMQLSAQRHRAPAGATPLSLPTVTLAYLAQRRPAWEGLVSLQLDAAPQVAAASVLPPVAAAATMMIPPTTASRPASLKRQGTSPAFSDTGMYWSDASAESHRTRSALLSSIGGGSCQSKKVLVVDDEASIRKFLANLLKKNGYDVVLARDGEEGLQAMCSASFHAVLLDLNMPRMGGMAAMAALREWEREQKQKHQQQEQHQHQQQEEQQQQQQQPHQPGQREPQQPQFIIVVSANCSEAQQEAALAGGADLFHPKPIVVPALAAAAAFAELPGNGAQLPHISPCKRVKPTRVISSYNPQFDNYKLVWIDNGGGQPGRVAEAAAEAQTPAPAAAGMGAAAVPQLRASDTRALDLLREQAAVVVRACCLGAL</sequence>
<name>A0A836C8G8_9STRA</name>
<feature type="domain" description="Response regulatory" evidence="5">
    <location>
        <begin position="593"/>
        <end position="744"/>
    </location>
</feature>
<dbReference type="InterPro" id="IPR003661">
    <property type="entry name" value="HisK_dim/P_dom"/>
</dbReference>
<dbReference type="InterPro" id="IPR036097">
    <property type="entry name" value="HisK_dim/P_sf"/>
</dbReference>
<feature type="compositionally biased region" description="Basic and acidic residues" evidence="3">
    <location>
        <begin position="7"/>
        <end position="16"/>
    </location>
</feature>
<dbReference type="InterPro" id="IPR003594">
    <property type="entry name" value="HATPase_dom"/>
</dbReference>
<evidence type="ECO:0000256" key="3">
    <source>
        <dbReference type="SAM" id="MobiDB-lite"/>
    </source>
</evidence>
<dbReference type="Gene3D" id="3.40.50.2300">
    <property type="match status" value="1"/>
</dbReference>
<evidence type="ECO:0000256" key="1">
    <source>
        <dbReference type="ARBA" id="ARBA00022553"/>
    </source>
</evidence>
<dbReference type="PANTHER" id="PTHR45339:SF5">
    <property type="entry name" value="HISTIDINE KINASE"/>
    <property type="match status" value="1"/>
</dbReference>
<dbReference type="AlphaFoldDB" id="A0A836C8G8"/>
<keyword evidence="1 2" id="KW-0597">Phosphoprotein</keyword>
<dbReference type="Pfam" id="PF02518">
    <property type="entry name" value="HATPase_c"/>
    <property type="match status" value="1"/>
</dbReference>
<feature type="transmembrane region" description="Helical" evidence="4">
    <location>
        <begin position="193"/>
        <end position="213"/>
    </location>
</feature>
<dbReference type="SUPFAM" id="SSF55874">
    <property type="entry name" value="ATPase domain of HSP90 chaperone/DNA topoisomerase II/histidine kinase"/>
    <property type="match status" value="1"/>
</dbReference>
<evidence type="ECO:0000259" key="5">
    <source>
        <dbReference type="PROSITE" id="PS50110"/>
    </source>
</evidence>
<dbReference type="InterPro" id="IPR001789">
    <property type="entry name" value="Sig_transdc_resp-reg_receiver"/>
</dbReference>
<dbReference type="InterPro" id="IPR036890">
    <property type="entry name" value="HATPase_C_sf"/>
</dbReference>
<feature type="transmembrane region" description="Helical" evidence="4">
    <location>
        <begin position="126"/>
        <end position="150"/>
    </location>
</feature>
<comment type="caution">
    <text evidence="6">The sequence shown here is derived from an EMBL/GenBank/DDBJ whole genome shotgun (WGS) entry which is preliminary data.</text>
</comment>
<organism evidence="6 7">
    <name type="scientific">Tribonema minus</name>
    <dbReference type="NCBI Taxonomy" id="303371"/>
    <lineage>
        <taxon>Eukaryota</taxon>
        <taxon>Sar</taxon>
        <taxon>Stramenopiles</taxon>
        <taxon>Ochrophyta</taxon>
        <taxon>PX clade</taxon>
        <taxon>Xanthophyceae</taxon>
        <taxon>Tribonematales</taxon>
        <taxon>Tribonemataceae</taxon>
        <taxon>Tribonema</taxon>
    </lineage>
</organism>
<dbReference type="CDD" id="cd17546">
    <property type="entry name" value="REC_hyHK_CKI1_RcsC-like"/>
    <property type="match status" value="1"/>
</dbReference>
<keyword evidence="7" id="KW-1185">Reference proteome</keyword>
<dbReference type="Gene3D" id="3.30.565.10">
    <property type="entry name" value="Histidine kinase-like ATPase, C-terminal domain"/>
    <property type="match status" value="1"/>
</dbReference>
<feature type="region of interest" description="Disordered" evidence="3">
    <location>
        <begin position="661"/>
        <end position="697"/>
    </location>
</feature>
<dbReference type="SMART" id="SM00448">
    <property type="entry name" value="REC"/>
    <property type="match status" value="1"/>
</dbReference>
<dbReference type="Pfam" id="PF00072">
    <property type="entry name" value="Response_reg"/>
    <property type="match status" value="1"/>
</dbReference>
<dbReference type="GO" id="GO:0000155">
    <property type="term" value="F:phosphorelay sensor kinase activity"/>
    <property type="evidence" value="ECO:0007669"/>
    <property type="project" value="InterPro"/>
</dbReference>
<accession>A0A836C8G8</accession>
<dbReference type="SUPFAM" id="SSF47384">
    <property type="entry name" value="Homodimeric domain of signal transducing histidine kinase"/>
    <property type="match status" value="1"/>
</dbReference>
<dbReference type="SUPFAM" id="SSF52172">
    <property type="entry name" value="CheY-like"/>
    <property type="match status" value="1"/>
</dbReference>
<protein>
    <recommendedName>
        <fullName evidence="5">Response regulatory domain-containing protein</fullName>
    </recommendedName>
</protein>
<evidence type="ECO:0000313" key="7">
    <source>
        <dbReference type="Proteomes" id="UP000664859"/>
    </source>
</evidence>
<evidence type="ECO:0000256" key="2">
    <source>
        <dbReference type="PROSITE-ProRule" id="PRU00169"/>
    </source>
</evidence>
<keyword evidence="4" id="KW-0472">Membrane</keyword>
<dbReference type="InterPro" id="IPR011006">
    <property type="entry name" value="CheY-like_superfamily"/>
</dbReference>
<evidence type="ECO:0000313" key="6">
    <source>
        <dbReference type="EMBL" id="KAG5175718.1"/>
    </source>
</evidence>
<feature type="transmembrane region" description="Helical" evidence="4">
    <location>
        <begin position="71"/>
        <end position="90"/>
    </location>
</feature>
<dbReference type="PROSITE" id="PS50110">
    <property type="entry name" value="RESPONSE_REGULATORY"/>
    <property type="match status" value="1"/>
</dbReference>
<feature type="transmembrane region" description="Helical" evidence="4">
    <location>
        <begin position="162"/>
        <end position="181"/>
    </location>
</feature>
<feature type="compositionally biased region" description="Basic and acidic residues" evidence="3">
    <location>
        <begin position="661"/>
        <end position="679"/>
    </location>
</feature>
<keyword evidence="4" id="KW-0812">Transmembrane</keyword>
<dbReference type="EMBL" id="JAFCMP010000547">
    <property type="protein sequence ID" value="KAG5175718.1"/>
    <property type="molecule type" value="Genomic_DNA"/>
</dbReference>
<dbReference type="CDD" id="cd00082">
    <property type="entry name" value="HisKA"/>
    <property type="match status" value="1"/>
</dbReference>
<gene>
    <name evidence="6" type="ORF">JKP88DRAFT_274614</name>
</gene>
<reference evidence="6" key="1">
    <citation type="submission" date="2021-02" db="EMBL/GenBank/DDBJ databases">
        <title>First Annotated Genome of the Yellow-green Alga Tribonema minus.</title>
        <authorList>
            <person name="Mahan K.M."/>
        </authorList>
    </citation>
    <scope>NUCLEOTIDE SEQUENCE</scope>
    <source>
        <strain evidence="6">UTEX B ZZ1240</strain>
    </source>
</reference>
<feature type="transmembrane region" description="Helical" evidence="4">
    <location>
        <begin position="96"/>
        <end position="114"/>
    </location>
</feature>
<feature type="modified residue" description="4-aspartylphosphate" evidence="2">
    <location>
        <position position="642"/>
    </location>
</feature>
<keyword evidence="4" id="KW-1133">Transmembrane helix</keyword>
<evidence type="ECO:0000256" key="4">
    <source>
        <dbReference type="SAM" id="Phobius"/>
    </source>
</evidence>